<keyword evidence="3" id="KW-1185">Reference proteome</keyword>
<keyword evidence="1" id="KW-1133">Transmembrane helix</keyword>
<protein>
    <submittedName>
        <fullName evidence="2">Uncharacterized protein</fullName>
    </submittedName>
</protein>
<feature type="transmembrane region" description="Helical" evidence="1">
    <location>
        <begin position="69"/>
        <end position="89"/>
    </location>
</feature>
<name>A0ABD3MQI7_9STRA</name>
<evidence type="ECO:0000313" key="2">
    <source>
        <dbReference type="EMBL" id="KAL3765173.1"/>
    </source>
</evidence>
<sequence>MLMEELTKKGNHRELISENPTAPTPIMAPRSFEHQLYITMARTGHRLEGLFRGVVSCFMSRLDGISRFCAIYSLTGMLFTAYVGTIIKYQPLFIMGIDKSNQELTKESAFGAMGMFIFLFSSSVIYLCLHKHRDEELVLRSQGYMRPQLQGGGTRRSDYLVELPHSVPSAHNSFDEDEFESARDCFAE</sequence>
<reference evidence="2 3" key="1">
    <citation type="submission" date="2024-10" db="EMBL/GenBank/DDBJ databases">
        <title>Updated reference genomes for cyclostephanoid diatoms.</title>
        <authorList>
            <person name="Roberts W.R."/>
            <person name="Alverson A.J."/>
        </authorList>
    </citation>
    <scope>NUCLEOTIDE SEQUENCE [LARGE SCALE GENOMIC DNA]</scope>
    <source>
        <strain evidence="2 3">AJA276-08</strain>
    </source>
</reference>
<evidence type="ECO:0000313" key="3">
    <source>
        <dbReference type="Proteomes" id="UP001530315"/>
    </source>
</evidence>
<accession>A0ABD3MQI7</accession>
<feature type="transmembrane region" description="Helical" evidence="1">
    <location>
        <begin position="109"/>
        <end position="129"/>
    </location>
</feature>
<dbReference type="EMBL" id="JALLAZ020001757">
    <property type="protein sequence ID" value="KAL3765173.1"/>
    <property type="molecule type" value="Genomic_DNA"/>
</dbReference>
<gene>
    <name evidence="2" type="ORF">ACHAW5_008592</name>
</gene>
<keyword evidence="1" id="KW-0812">Transmembrane</keyword>
<comment type="caution">
    <text evidence="2">The sequence shown here is derived from an EMBL/GenBank/DDBJ whole genome shotgun (WGS) entry which is preliminary data.</text>
</comment>
<keyword evidence="1" id="KW-0472">Membrane</keyword>
<proteinExistence type="predicted"/>
<organism evidence="2 3">
    <name type="scientific">Stephanodiscus triporus</name>
    <dbReference type="NCBI Taxonomy" id="2934178"/>
    <lineage>
        <taxon>Eukaryota</taxon>
        <taxon>Sar</taxon>
        <taxon>Stramenopiles</taxon>
        <taxon>Ochrophyta</taxon>
        <taxon>Bacillariophyta</taxon>
        <taxon>Coscinodiscophyceae</taxon>
        <taxon>Thalassiosirophycidae</taxon>
        <taxon>Stephanodiscales</taxon>
        <taxon>Stephanodiscaceae</taxon>
        <taxon>Stephanodiscus</taxon>
    </lineage>
</organism>
<dbReference type="AlphaFoldDB" id="A0ABD3MQI7"/>
<evidence type="ECO:0000256" key="1">
    <source>
        <dbReference type="SAM" id="Phobius"/>
    </source>
</evidence>
<dbReference type="Proteomes" id="UP001530315">
    <property type="component" value="Unassembled WGS sequence"/>
</dbReference>